<reference evidence="1" key="2">
    <citation type="journal article" date="2023" name="Science">
        <title>Genomic signatures of disease resistance in endangered staghorn corals.</title>
        <authorList>
            <person name="Vollmer S.V."/>
            <person name="Selwyn J.D."/>
            <person name="Despard B.A."/>
            <person name="Roesel C.L."/>
        </authorList>
    </citation>
    <scope>NUCLEOTIDE SEQUENCE</scope>
    <source>
        <strain evidence="1">K2</strain>
    </source>
</reference>
<proteinExistence type="predicted"/>
<accession>A0AAD9Q5E3</accession>
<dbReference type="EMBL" id="JARQWQ010000065">
    <property type="protein sequence ID" value="KAK2555082.1"/>
    <property type="molecule type" value="Genomic_DNA"/>
</dbReference>
<keyword evidence="2" id="KW-1185">Reference proteome</keyword>
<evidence type="ECO:0000313" key="1">
    <source>
        <dbReference type="EMBL" id="KAK2555082.1"/>
    </source>
</evidence>
<comment type="caution">
    <text evidence="1">The sequence shown here is derived from an EMBL/GenBank/DDBJ whole genome shotgun (WGS) entry which is preliminary data.</text>
</comment>
<name>A0AAD9Q5E3_ACRCE</name>
<sequence length="77" mass="7826">MERVEARGYAMDIGWLDVDGDAFLGLVGSLGGKRGRPLVLSLAGGGREVGTGGGGSLGGGHLGTANKTQYQYTPFKA</sequence>
<reference evidence="1" key="1">
    <citation type="journal article" date="2023" name="G3 (Bethesda)">
        <title>Whole genome assembly and annotation of the endangered Caribbean coral Acropora cervicornis.</title>
        <authorList>
            <person name="Selwyn J.D."/>
            <person name="Vollmer S.V."/>
        </authorList>
    </citation>
    <scope>NUCLEOTIDE SEQUENCE</scope>
    <source>
        <strain evidence="1">K2</strain>
    </source>
</reference>
<organism evidence="1 2">
    <name type="scientific">Acropora cervicornis</name>
    <name type="common">Staghorn coral</name>
    <dbReference type="NCBI Taxonomy" id="6130"/>
    <lineage>
        <taxon>Eukaryota</taxon>
        <taxon>Metazoa</taxon>
        <taxon>Cnidaria</taxon>
        <taxon>Anthozoa</taxon>
        <taxon>Hexacorallia</taxon>
        <taxon>Scleractinia</taxon>
        <taxon>Astrocoeniina</taxon>
        <taxon>Acroporidae</taxon>
        <taxon>Acropora</taxon>
    </lineage>
</organism>
<evidence type="ECO:0000313" key="2">
    <source>
        <dbReference type="Proteomes" id="UP001249851"/>
    </source>
</evidence>
<dbReference type="AlphaFoldDB" id="A0AAD9Q5E3"/>
<dbReference type="Proteomes" id="UP001249851">
    <property type="component" value="Unassembled WGS sequence"/>
</dbReference>
<protein>
    <submittedName>
        <fullName evidence="1">Uncharacterized protein</fullName>
    </submittedName>
</protein>
<gene>
    <name evidence="1" type="ORF">P5673_023438</name>
</gene>